<reference evidence="2 3" key="1">
    <citation type="submission" date="2019-01" db="EMBL/GenBank/DDBJ databases">
        <title>Genome sequences of Streptomyces and Rhizobium isolates collected from root and soil.</title>
        <authorList>
            <person name="Chhettri S."/>
            <person name="Sevigny J.L."/>
            <person name="Sen A."/>
            <person name="Ennis N."/>
            <person name="Tisa L."/>
        </authorList>
    </citation>
    <scope>NUCLEOTIDE SEQUENCE [LARGE SCALE GENOMIC DNA]</scope>
    <source>
        <strain evidence="2 3">San01</strain>
    </source>
</reference>
<feature type="region of interest" description="Disordered" evidence="1">
    <location>
        <begin position="19"/>
        <end position="66"/>
    </location>
</feature>
<dbReference type="AlphaFoldDB" id="A0A437PK61"/>
<evidence type="ECO:0000313" key="3">
    <source>
        <dbReference type="Proteomes" id="UP000283128"/>
    </source>
</evidence>
<comment type="caution">
    <text evidence="2">The sequence shown here is derived from an EMBL/GenBank/DDBJ whole genome shotgun (WGS) entry which is preliminary data.</text>
</comment>
<evidence type="ECO:0000313" key="2">
    <source>
        <dbReference type="EMBL" id="RVU22668.1"/>
    </source>
</evidence>
<name>A0A437PK61_9ACTN</name>
<accession>A0A437PK61</accession>
<dbReference type="EMBL" id="RZYA01000010">
    <property type="protein sequence ID" value="RVU22668.1"/>
    <property type="molecule type" value="Genomic_DNA"/>
</dbReference>
<dbReference type="RefSeq" id="WP_127830029.1">
    <property type="nucleotide sequence ID" value="NZ_RZYA01000010.1"/>
</dbReference>
<sequence>MFEYQTRIHEVRAAELVRRAERSRQVREARDARRTERAERRAAPAGQDAEGQDQSPARRHRFARAA</sequence>
<feature type="compositionally biased region" description="Basic and acidic residues" evidence="1">
    <location>
        <begin position="19"/>
        <end position="42"/>
    </location>
</feature>
<dbReference type="Proteomes" id="UP000283128">
    <property type="component" value="Unassembled WGS sequence"/>
</dbReference>
<keyword evidence="3" id="KW-1185">Reference proteome</keyword>
<proteinExistence type="predicted"/>
<feature type="compositionally biased region" description="Basic residues" evidence="1">
    <location>
        <begin position="57"/>
        <end position="66"/>
    </location>
</feature>
<protein>
    <submittedName>
        <fullName evidence="2">Uncharacterized protein</fullName>
    </submittedName>
</protein>
<gene>
    <name evidence="2" type="ORF">EOT10_22235</name>
</gene>
<organism evidence="2 3">
    <name type="scientific">Streptomyces antnestii</name>
    <dbReference type="NCBI Taxonomy" id="2494256"/>
    <lineage>
        <taxon>Bacteria</taxon>
        <taxon>Bacillati</taxon>
        <taxon>Actinomycetota</taxon>
        <taxon>Actinomycetes</taxon>
        <taxon>Kitasatosporales</taxon>
        <taxon>Streptomycetaceae</taxon>
        <taxon>Streptomyces</taxon>
    </lineage>
</organism>
<evidence type="ECO:0000256" key="1">
    <source>
        <dbReference type="SAM" id="MobiDB-lite"/>
    </source>
</evidence>